<reference evidence="3" key="2">
    <citation type="submission" date="2022-08" db="UniProtKB">
        <authorList>
            <consortium name="EnsemblMetazoa"/>
        </authorList>
    </citation>
    <scope>IDENTIFICATION</scope>
    <source>
        <strain evidence="3">STECLA/ALBI9_A</strain>
    </source>
</reference>
<sequence length="507" mass="57241">RVSRGSPSLTQILKPVDFAPNSYGDRFIPRRYALARSVCRIQADHKPEWDPLETDEFPRNLCSPLYTSALKEALALVSARDTLLCFCDAAARDVCRRWCSCRALEWVVQPTYRNPEQLDWSCRPRQKPTSFIEAIHDLPLIKTDCQKIIDWSPRDQIAAVFNKKLVIWSPHTDETMGLRAQGTTAIAFSPSGDRLVLADYMTHRPGLLILDMQRKPLGQKGAYKILEPFRQAVTYLVWDETGNYVLCGLYDGLILSVCLLYSEETQDGQFPCFTNHSASIRAMKFSCGYKYLATSDYDGCVYVWTWKAGMLDPLMRMLLSPSTVFFDWHPWREDEIAIADSDPIAVGIYHIPSGKMVSSYRSLRFGGIVTAISFNKISAELVVCLGYIDTLKPPVILVLASMDRVVDVLHNHDDMIFHLLWSPDGMQLASAGLDETLCIWNFFGISSSKKCKRLKRQYESTIGPAPAALTSDAAAIKRIDLGPTRSKRNKEATYRALASSFPFKAMR</sequence>
<dbReference type="Proteomes" id="UP000069272">
    <property type="component" value="Chromosome 3R"/>
</dbReference>
<dbReference type="SUPFAM" id="SSF50978">
    <property type="entry name" value="WD40 repeat-like"/>
    <property type="match status" value="1"/>
</dbReference>
<keyword evidence="1" id="KW-0853">WD repeat</keyword>
<dbReference type="PROSITE" id="PS50082">
    <property type="entry name" value="WD_REPEATS_2"/>
    <property type="match status" value="2"/>
</dbReference>
<evidence type="ECO:0000313" key="4">
    <source>
        <dbReference type="Proteomes" id="UP000069272"/>
    </source>
</evidence>
<evidence type="ECO:0008006" key="5">
    <source>
        <dbReference type="Google" id="ProtNLM"/>
    </source>
</evidence>
<evidence type="ECO:0000256" key="1">
    <source>
        <dbReference type="ARBA" id="ARBA00022574"/>
    </source>
</evidence>
<dbReference type="GO" id="GO:1905786">
    <property type="term" value="P:positive regulation of anaphase-promoting complex-dependent catabolic process"/>
    <property type="evidence" value="ECO:0007669"/>
    <property type="project" value="TreeGrafter"/>
</dbReference>
<dbReference type="InterPro" id="IPR036322">
    <property type="entry name" value="WD40_repeat_dom_sf"/>
</dbReference>
<dbReference type="Pfam" id="PF00400">
    <property type="entry name" value="WD40"/>
    <property type="match status" value="2"/>
</dbReference>
<dbReference type="Gene3D" id="2.130.10.10">
    <property type="entry name" value="YVTN repeat-like/Quinoprotein amine dehydrogenase"/>
    <property type="match status" value="1"/>
</dbReference>
<dbReference type="InterPro" id="IPR001680">
    <property type="entry name" value="WD40_rpt"/>
</dbReference>
<dbReference type="STRING" id="7167.A0A182FBF3"/>
<dbReference type="PANTHER" id="PTHR19918:SF52">
    <property type="entry name" value="PROTEIN CORTEX"/>
    <property type="match status" value="1"/>
</dbReference>
<proteinExistence type="predicted"/>
<organism evidence="3 4">
    <name type="scientific">Anopheles albimanus</name>
    <name type="common">New world malaria mosquito</name>
    <dbReference type="NCBI Taxonomy" id="7167"/>
    <lineage>
        <taxon>Eukaryota</taxon>
        <taxon>Metazoa</taxon>
        <taxon>Ecdysozoa</taxon>
        <taxon>Arthropoda</taxon>
        <taxon>Hexapoda</taxon>
        <taxon>Insecta</taxon>
        <taxon>Pterygota</taxon>
        <taxon>Neoptera</taxon>
        <taxon>Endopterygota</taxon>
        <taxon>Diptera</taxon>
        <taxon>Nematocera</taxon>
        <taxon>Culicoidea</taxon>
        <taxon>Culicidae</taxon>
        <taxon>Anophelinae</taxon>
        <taxon>Anopheles</taxon>
    </lineage>
</organism>
<evidence type="ECO:0000256" key="2">
    <source>
        <dbReference type="ARBA" id="ARBA00022737"/>
    </source>
</evidence>
<evidence type="ECO:0000313" key="3">
    <source>
        <dbReference type="EnsemblMetazoa" id="AALB003836-PA"/>
    </source>
</evidence>
<dbReference type="VEuPathDB" id="VectorBase:AALB003836"/>
<dbReference type="GO" id="GO:0005680">
    <property type="term" value="C:anaphase-promoting complex"/>
    <property type="evidence" value="ECO:0007669"/>
    <property type="project" value="TreeGrafter"/>
</dbReference>
<reference evidence="3 4" key="1">
    <citation type="journal article" date="2017" name="G3 (Bethesda)">
        <title>The Physical Genome Mapping of Anopheles albimanus Corrected Scaffold Misassemblies and Identified Interarm Rearrangements in Genus Anopheles.</title>
        <authorList>
            <person name="Artemov G.N."/>
            <person name="Peery A.N."/>
            <person name="Jiang X."/>
            <person name="Tu Z."/>
            <person name="Stegniy V.N."/>
            <person name="Sharakhova M.V."/>
            <person name="Sharakhov I.V."/>
        </authorList>
    </citation>
    <scope>NUCLEOTIDE SEQUENCE [LARGE SCALE GENOMIC DNA]</scope>
    <source>
        <strain evidence="3 4">ALBI9_A</strain>
    </source>
</reference>
<dbReference type="InterPro" id="IPR033010">
    <property type="entry name" value="Cdc20/Fizzy"/>
</dbReference>
<dbReference type="PANTHER" id="PTHR19918">
    <property type="entry name" value="CELL DIVISION CYCLE 20 CDC20 FIZZY -RELATED"/>
    <property type="match status" value="1"/>
</dbReference>
<dbReference type="InterPro" id="IPR015943">
    <property type="entry name" value="WD40/YVTN_repeat-like_dom_sf"/>
</dbReference>
<dbReference type="VEuPathDB" id="VectorBase:AALB20_037522"/>
<dbReference type="GO" id="GO:0031145">
    <property type="term" value="P:anaphase-promoting complex-dependent catabolic process"/>
    <property type="evidence" value="ECO:0007669"/>
    <property type="project" value="TreeGrafter"/>
</dbReference>
<dbReference type="PROSITE" id="PS50294">
    <property type="entry name" value="WD_REPEATS_REGION"/>
    <property type="match status" value="2"/>
</dbReference>
<keyword evidence="4" id="KW-1185">Reference proteome</keyword>
<protein>
    <recommendedName>
        <fullName evidence="5">WD repeat-containing protein 55 homolog</fullName>
    </recommendedName>
</protein>
<dbReference type="SMART" id="SM00320">
    <property type="entry name" value="WD40"/>
    <property type="match status" value="3"/>
</dbReference>
<keyword evidence="2" id="KW-0677">Repeat</keyword>
<dbReference type="AlphaFoldDB" id="A0A182FBF3"/>
<name>A0A182FBF3_ANOAL</name>
<dbReference type="GO" id="GO:1990757">
    <property type="term" value="F:ubiquitin ligase activator activity"/>
    <property type="evidence" value="ECO:0007669"/>
    <property type="project" value="TreeGrafter"/>
</dbReference>
<dbReference type="GO" id="GO:0010997">
    <property type="term" value="F:anaphase-promoting complex binding"/>
    <property type="evidence" value="ECO:0007669"/>
    <property type="project" value="InterPro"/>
</dbReference>
<dbReference type="EnsemblMetazoa" id="AALB003836-RA">
    <property type="protein sequence ID" value="AALB003836-PA"/>
    <property type="gene ID" value="AALB003836"/>
</dbReference>
<accession>A0A182FBF3</accession>